<feature type="domain" description="DUF7869" evidence="2">
    <location>
        <begin position="249"/>
        <end position="398"/>
    </location>
</feature>
<evidence type="ECO:0000313" key="4">
    <source>
        <dbReference type="Proteomes" id="UP001153292"/>
    </source>
</evidence>
<dbReference type="InterPro" id="IPR057191">
    <property type="entry name" value="DUF7869"/>
</dbReference>
<feature type="compositionally biased region" description="Acidic residues" evidence="1">
    <location>
        <begin position="503"/>
        <end position="523"/>
    </location>
</feature>
<proteinExistence type="predicted"/>
<keyword evidence="4" id="KW-1185">Reference proteome</keyword>
<dbReference type="EMBL" id="OU963894">
    <property type="protein sequence ID" value="CAH0397157.1"/>
    <property type="molecule type" value="Genomic_DNA"/>
</dbReference>
<gene>
    <name evidence="3" type="ORF">CHILSU_LOCUS220</name>
</gene>
<name>A0ABN8AP86_CHISP</name>
<evidence type="ECO:0000259" key="2">
    <source>
        <dbReference type="Pfam" id="PF25273"/>
    </source>
</evidence>
<evidence type="ECO:0000313" key="3">
    <source>
        <dbReference type="EMBL" id="CAH0397157.1"/>
    </source>
</evidence>
<sequence length="523" mass="61156">MRHRRSANSKYSTQKFQTKYYIYCKSAKKKVQVCQKFFLTVLQITKYRVQSIMKTYFETGQILTKKRGGDHISNKYLHKREAIKRFINKIPCQEPHYCRGNTKRYYLSSELSINKLWKQYNIEASHDLKVKKSYFRHIFNSNYNLGFGTPRTDVCATCLRFASEIGHQNDSQAQNDLMISQRLHKLRAKAYFEKVREENPNLKTFSFDCEKKLNLLKLPDQVACYLRNIYLFNFTIVEGSSKSKLTPTNVFAYCWTENVFPKAANEIASALYHRLKNTDFSSCQIVRLVADGCAGQNKNTIMLAMLAKWMTEVPQNVKQIELVFPVVGHSYIPPDRVFTKIEKEVRLHEEINSPQKYLDIISNFSTVTTFGATDCEVLDWKTASQEVFKPVSNWHFKFKQCKRFILKRSKRPGNILIQGHLHYKSDDGVSKNVCKPGKKSAMINPEKIHPSNKLTAAKKKDTLTWLRSHWGNYWHLNEILQFFKELLQEYNDDQTEDSNQQGEDGDNNEELCEPNEEIDDMHV</sequence>
<dbReference type="Proteomes" id="UP001153292">
    <property type="component" value="Chromosome 1"/>
</dbReference>
<accession>A0ABN8AP86</accession>
<feature type="region of interest" description="Disordered" evidence="1">
    <location>
        <begin position="493"/>
        <end position="523"/>
    </location>
</feature>
<evidence type="ECO:0000256" key="1">
    <source>
        <dbReference type="SAM" id="MobiDB-lite"/>
    </source>
</evidence>
<reference evidence="3" key="1">
    <citation type="submission" date="2021-12" db="EMBL/GenBank/DDBJ databases">
        <authorList>
            <person name="King R."/>
        </authorList>
    </citation>
    <scope>NUCLEOTIDE SEQUENCE</scope>
</reference>
<organism evidence="3 4">
    <name type="scientific">Chilo suppressalis</name>
    <name type="common">Asiatic rice borer moth</name>
    <dbReference type="NCBI Taxonomy" id="168631"/>
    <lineage>
        <taxon>Eukaryota</taxon>
        <taxon>Metazoa</taxon>
        <taxon>Ecdysozoa</taxon>
        <taxon>Arthropoda</taxon>
        <taxon>Hexapoda</taxon>
        <taxon>Insecta</taxon>
        <taxon>Pterygota</taxon>
        <taxon>Neoptera</taxon>
        <taxon>Endopterygota</taxon>
        <taxon>Lepidoptera</taxon>
        <taxon>Glossata</taxon>
        <taxon>Ditrysia</taxon>
        <taxon>Pyraloidea</taxon>
        <taxon>Crambidae</taxon>
        <taxon>Crambinae</taxon>
        <taxon>Chilo</taxon>
    </lineage>
</organism>
<dbReference type="PANTHER" id="PTHR10773">
    <property type="entry name" value="DNA-DIRECTED RNA POLYMERASES I, II, AND III SUBUNIT RPABC2"/>
    <property type="match status" value="1"/>
</dbReference>
<protein>
    <recommendedName>
        <fullName evidence="2">DUF7869 domain-containing protein</fullName>
    </recommendedName>
</protein>
<dbReference type="Pfam" id="PF25273">
    <property type="entry name" value="DUF7869"/>
    <property type="match status" value="1"/>
</dbReference>
<dbReference type="PANTHER" id="PTHR10773:SF19">
    <property type="match status" value="1"/>
</dbReference>